<dbReference type="InterPro" id="IPR002178">
    <property type="entry name" value="PTS_EIIA_type-2_dom"/>
</dbReference>
<feature type="domain" description="PTS EIIA type-2" evidence="1">
    <location>
        <begin position="1"/>
        <end position="134"/>
    </location>
</feature>
<protein>
    <recommendedName>
        <fullName evidence="1">PTS EIIA type-2 domain-containing protein</fullName>
    </recommendedName>
</protein>
<evidence type="ECO:0000313" key="3">
    <source>
        <dbReference type="Proteomes" id="UP000051717"/>
    </source>
</evidence>
<evidence type="ECO:0000313" key="2">
    <source>
        <dbReference type="EMBL" id="KPK69093.1"/>
    </source>
</evidence>
<dbReference type="Gene3D" id="3.40.930.10">
    <property type="entry name" value="Mannitol-specific EII, Chain A"/>
    <property type="match status" value="1"/>
</dbReference>
<dbReference type="Proteomes" id="UP000051717">
    <property type="component" value="Unassembled WGS sequence"/>
</dbReference>
<dbReference type="PROSITE" id="PS51094">
    <property type="entry name" value="PTS_EIIA_TYPE_2"/>
    <property type="match status" value="1"/>
</dbReference>
<gene>
    <name evidence="2" type="ORF">AMJ82_06495</name>
</gene>
<dbReference type="AlphaFoldDB" id="A0A0S8G7W6"/>
<proteinExistence type="predicted"/>
<dbReference type="InterPro" id="IPR016152">
    <property type="entry name" value="PTrfase/Anion_transptr"/>
</dbReference>
<dbReference type="CDD" id="cd00211">
    <property type="entry name" value="PTS_IIA_fru"/>
    <property type="match status" value="1"/>
</dbReference>
<dbReference type="SUPFAM" id="SSF55804">
    <property type="entry name" value="Phoshotransferase/anion transport protein"/>
    <property type="match status" value="1"/>
</dbReference>
<dbReference type="PANTHER" id="PTHR47738">
    <property type="entry name" value="PTS SYSTEM FRUCTOSE-LIKE EIIA COMPONENT-RELATED"/>
    <property type="match status" value="1"/>
</dbReference>
<dbReference type="InterPro" id="IPR051541">
    <property type="entry name" value="PTS_SugarTrans_NitroReg"/>
</dbReference>
<accession>A0A0S8G7W6</accession>
<evidence type="ECO:0000259" key="1">
    <source>
        <dbReference type="PROSITE" id="PS51094"/>
    </source>
</evidence>
<organism evidence="2 3">
    <name type="scientific">candidate division TA06 bacterium SM23_40</name>
    <dbReference type="NCBI Taxonomy" id="1703774"/>
    <lineage>
        <taxon>Bacteria</taxon>
        <taxon>Bacteria division TA06</taxon>
    </lineage>
</organism>
<sequence length="135" mass="15706">MLWEVKQAVLEELVELLERSGKIGNRSKLFTDLFNREKKATTGLESGVAIPHVRTIQAKDFVIAFARSTEGIDFDALDKRPSHLFFVMVSPPYDDRTYLKVLKDLMTLVRMEEFRRSLLEAQSEHEIIKTFKEME</sequence>
<name>A0A0S8G7W6_UNCT6</name>
<dbReference type="EMBL" id="LJUI01000047">
    <property type="protein sequence ID" value="KPK69093.1"/>
    <property type="molecule type" value="Genomic_DNA"/>
</dbReference>
<reference evidence="2 3" key="1">
    <citation type="journal article" date="2015" name="Microbiome">
        <title>Genomic resolution of linkages in carbon, nitrogen, and sulfur cycling among widespread estuary sediment bacteria.</title>
        <authorList>
            <person name="Baker B.J."/>
            <person name="Lazar C.S."/>
            <person name="Teske A.P."/>
            <person name="Dick G.J."/>
        </authorList>
    </citation>
    <scope>NUCLEOTIDE SEQUENCE [LARGE SCALE GENOMIC DNA]</scope>
    <source>
        <strain evidence="2">SM23_40</strain>
    </source>
</reference>
<dbReference type="Pfam" id="PF00359">
    <property type="entry name" value="PTS_EIIA_2"/>
    <property type="match status" value="1"/>
</dbReference>
<dbReference type="PANTHER" id="PTHR47738:SF2">
    <property type="entry name" value="PTS SYSTEM FRUCTOSE-LIKE EIIA COMPONENT"/>
    <property type="match status" value="1"/>
</dbReference>
<comment type="caution">
    <text evidence="2">The sequence shown here is derived from an EMBL/GenBank/DDBJ whole genome shotgun (WGS) entry which is preliminary data.</text>
</comment>